<reference evidence="1" key="1">
    <citation type="submission" date="2023-01" db="EMBL/GenBank/DDBJ databases">
        <authorList>
            <person name="Van Ghelder C."/>
            <person name="Rancurel C."/>
        </authorList>
    </citation>
    <scope>NUCLEOTIDE SEQUENCE</scope>
    <source>
        <strain evidence="1">CNCM I-4278</strain>
    </source>
</reference>
<evidence type="ECO:0000313" key="2">
    <source>
        <dbReference type="Proteomes" id="UP001152607"/>
    </source>
</evidence>
<name>A0A9W4UBZ7_9PLEO</name>
<dbReference type="Proteomes" id="UP001152607">
    <property type="component" value="Unassembled WGS sequence"/>
</dbReference>
<protein>
    <submittedName>
        <fullName evidence="1">Uncharacterized protein</fullName>
    </submittedName>
</protein>
<dbReference type="AlphaFoldDB" id="A0A9W4UBZ7"/>
<organism evidence="1 2">
    <name type="scientific">Periconia digitata</name>
    <dbReference type="NCBI Taxonomy" id="1303443"/>
    <lineage>
        <taxon>Eukaryota</taxon>
        <taxon>Fungi</taxon>
        <taxon>Dikarya</taxon>
        <taxon>Ascomycota</taxon>
        <taxon>Pezizomycotina</taxon>
        <taxon>Dothideomycetes</taxon>
        <taxon>Pleosporomycetidae</taxon>
        <taxon>Pleosporales</taxon>
        <taxon>Massarineae</taxon>
        <taxon>Periconiaceae</taxon>
        <taxon>Periconia</taxon>
    </lineage>
</organism>
<sequence>MAIVVWPFLTSTIDASQPILSVPYPHPIIHTEVVTCAEALAARARMVSLVVKYIVYTNVIAIQPGPSKEFHRTLPNKAFAKVSKPLPVPLWGPKSTAPCHVNILRGATAIHPTSLGTRHVDLENLGACGVAMCPSQVFFSWLAC</sequence>
<gene>
    <name evidence="1" type="ORF">PDIGIT_LOCUS5922</name>
</gene>
<comment type="caution">
    <text evidence="1">The sequence shown here is derived from an EMBL/GenBank/DDBJ whole genome shotgun (WGS) entry which is preliminary data.</text>
</comment>
<proteinExistence type="predicted"/>
<dbReference type="EMBL" id="CAOQHR010000003">
    <property type="protein sequence ID" value="CAI6332889.1"/>
    <property type="molecule type" value="Genomic_DNA"/>
</dbReference>
<evidence type="ECO:0000313" key="1">
    <source>
        <dbReference type="EMBL" id="CAI6332889.1"/>
    </source>
</evidence>
<accession>A0A9W4UBZ7</accession>
<keyword evidence="2" id="KW-1185">Reference proteome</keyword>